<accession>A0ABP4Q1N1</accession>
<feature type="domain" description="Bacterial bifunctional deaminase-reductase C-terminal" evidence="1">
    <location>
        <begin position="4"/>
        <end position="177"/>
    </location>
</feature>
<evidence type="ECO:0000259" key="1">
    <source>
        <dbReference type="Pfam" id="PF01872"/>
    </source>
</evidence>
<dbReference type="InterPro" id="IPR002734">
    <property type="entry name" value="RibDG_C"/>
</dbReference>
<evidence type="ECO:0000313" key="3">
    <source>
        <dbReference type="Proteomes" id="UP001500393"/>
    </source>
</evidence>
<dbReference type="InterPro" id="IPR050765">
    <property type="entry name" value="Riboflavin_Biosynth_HTPR"/>
</dbReference>
<dbReference type="PANTHER" id="PTHR38011">
    <property type="entry name" value="DIHYDROFOLATE REDUCTASE FAMILY PROTEIN (AFU_ORTHOLOGUE AFUA_8G06820)"/>
    <property type="match status" value="1"/>
</dbReference>
<dbReference type="EMBL" id="BAAAOS010000045">
    <property type="protein sequence ID" value="GAA1596782.1"/>
    <property type="molecule type" value="Genomic_DNA"/>
</dbReference>
<dbReference type="Proteomes" id="UP001500393">
    <property type="component" value="Unassembled WGS sequence"/>
</dbReference>
<dbReference type="SUPFAM" id="SSF53597">
    <property type="entry name" value="Dihydrofolate reductase-like"/>
    <property type="match status" value="1"/>
</dbReference>
<dbReference type="PANTHER" id="PTHR38011:SF11">
    <property type="entry name" value="2,5-DIAMINO-6-RIBOSYLAMINO-4(3H)-PYRIMIDINONE 5'-PHOSPHATE REDUCTASE"/>
    <property type="match status" value="1"/>
</dbReference>
<comment type="caution">
    <text evidence="2">The sequence shown here is derived from an EMBL/GenBank/DDBJ whole genome shotgun (WGS) entry which is preliminary data.</text>
</comment>
<dbReference type="Pfam" id="PF01872">
    <property type="entry name" value="RibD_C"/>
    <property type="match status" value="1"/>
</dbReference>
<keyword evidence="3" id="KW-1185">Reference proteome</keyword>
<organism evidence="2 3">
    <name type="scientific">Kribbella sancticallisti</name>
    <dbReference type="NCBI Taxonomy" id="460087"/>
    <lineage>
        <taxon>Bacteria</taxon>
        <taxon>Bacillati</taxon>
        <taxon>Actinomycetota</taxon>
        <taxon>Actinomycetes</taxon>
        <taxon>Propionibacteriales</taxon>
        <taxon>Kribbellaceae</taxon>
        <taxon>Kribbella</taxon>
    </lineage>
</organism>
<reference evidence="3" key="1">
    <citation type="journal article" date="2019" name="Int. J. Syst. Evol. Microbiol.">
        <title>The Global Catalogue of Microorganisms (GCM) 10K type strain sequencing project: providing services to taxonomists for standard genome sequencing and annotation.</title>
        <authorList>
            <consortium name="The Broad Institute Genomics Platform"/>
            <consortium name="The Broad Institute Genome Sequencing Center for Infectious Disease"/>
            <person name="Wu L."/>
            <person name="Ma J."/>
        </authorList>
    </citation>
    <scope>NUCLEOTIDE SEQUENCE [LARGE SCALE GENOMIC DNA]</scope>
    <source>
        <strain evidence="3">JCM 14969</strain>
    </source>
</reference>
<protein>
    <submittedName>
        <fullName evidence="2">Dihydrofolate reductase family protein</fullName>
    </submittedName>
</protein>
<gene>
    <name evidence="2" type="ORF">GCM10009789_58460</name>
</gene>
<name>A0ABP4Q1N1_9ACTN</name>
<dbReference type="InterPro" id="IPR024072">
    <property type="entry name" value="DHFR-like_dom_sf"/>
</dbReference>
<proteinExistence type="predicted"/>
<sequence length="184" mass="20505">MRRIIHFVHTSLDGFIEGPNGEFDWAVMTGKLSKYSLGLVGQADTFLYGRVVWEMMSGYWPEVESMSTHEHDLAFAPVWRKTPKVVVSSSLEQADWNTTVVNTVEAVGELKQQPGGDILLTGGSTLAASLEDSGLLDERRIVVHPVLLGAGKRLFPENRKRRSVTLIESRPLDEHAVLLRHSLI</sequence>
<dbReference type="RefSeq" id="WP_344219536.1">
    <property type="nucleotide sequence ID" value="NZ_BAAAOS010000045.1"/>
</dbReference>
<dbReference type="Gene3D" id="3.40.430.10">
    <property type="entry name" value="Dihydrofolate Reductase, subunit A"/>
    <property type="match status" value="1"/>
</dbReference>
<evidence type="ECO:0000313" key="2">
    <source>
        <dbReference type="EMBL" id="GAA1596782.1"/>
    </source>
</evidence>